<dbReference type="VEuPathDB" id="FungiDB:ASPFODRAFT_652843"/>
<dbReference type="AlphaFoldDB" id="A0A1M3TEC2"/>
<dbReference type="EMBL" id="KV878243">
    <property type="protein sequence ID" value="OJZ85091.1"/>
    <property type="molecule type" value="Genomic_DNA"/>
</dbReference>
<protein>
    <submittedName>
        <fullName evidence="1">Uncharacterized protein</fullName>
    </submittedName>
</protein>
<name>A0A1M3TEC2_ASPLC</name>
<evidence type="ECO:0000313" key="1">
    <source>
        <dbReference type="EMBL" id="OJZ85091.1"/>
    </source>
</evidence>
<dbReference type="Proteomes" id="UP000184063">
    <property type="component" value="Unassembled WGS sequence"/>
</dbReference>
<sequence length="71" mass="8034">MWIEPPLWHHPTHMSSPQIVRRPHRPRVEVKVEKVTGPLSPTFPLPPLILGRPLADLAAYQGSERGELPCL</sequence>
<gene>
    <name evidence="1" type="ORF">ASPFODRAFT_652843</name>
</gene>
<proteinExistence type="predicted"/>
<accession>A0A1M3TEC2</accession>
<evidence type="ECO:0000313" key="2">
    <source>
        <dbReference type="Proteomes" id="UP000184063"/>
    </source>
</evidence>
<reference evidence="2" key="1">
    <citation type="journal article" date="2017" name="Genome Biol.">
        <title>Comparative genomics reveals high biological diversity and specific adaptations in the industrially and medically important fungal genus Aspergillus.</title>
        <authorList>
            <person name="de Vries R.P."/>
            <person name="Riley R."/>
            <person name="Wiebenga A."/>
            <person name="Aguilar-Osorio G."/>
            <person name="Amillis S."/>
            <person name="Uchima C.A."/>
            <person name="Anderluh G."/>
            <person name="Asadollahi M."/>
            <person name="Askin M."/>
            <person name="Barry K."/>
            <person name="Battaglia E."/>
            <person name="Bayram O."/>
            <person name="Benocci T."/>
            <person name="Braus-Stromeyer S.A."/>
            <person name="Caldana C."/>
            <person name="Canovas D."/>
            <person name="Cerqueira G.C."/>
            <person name="Chen F."/>
            <person name="Chen W."/>
            <person name="Choi C."/>
            <person name="Clum A."/>
            <person name="Dos Santos R.A."/>
            <person name="Damasio A.R."/>
            <person name="Diallinas G."/>
            <person name="Emri T."/>
            <person name="Fekete E."/>
            <person name="Flipphi M."/>
            <person name="Freyberg S."/>
            <person name="Gallo A."/>
            <person name="Gournas C."/>
            <person name="Habgood R."/>
            <person name="Hainaut M."/>
            <person name="Harispe M.L."/>
            <person name="Henrissat B."/>
            <person name="Hilden K.S."/>
            <person name="Hope R."/>
            <person name="Hossain A."/>
            <person name="Karabika E."/>
            <person name="Karaffa L."/>
            <person name="Karanyi Z."/>
            <person name="Krasevec N."/>
            <person name="Kuo A."/>
            <person name="Kusch H."/>
            <person name="LaButti K."/>
            <person name="Lagendijk E.L."/>
            <person name="Lapidus A."/>
            <person name="Levasseur A."/>
            <person name="Lindquist E."/>
            <person name="Lipzen A."/>
            <person name="Logrieco A.F."/>
            <person name="MacCabe A."/>
            <person name="Maekelae M.R."/>
            <person name="Malavazi I."/>
            <person name="Melin P."/>
            <person name="Meyer V."/>
            <person name="Mielnichuk N."/>
            <person name="Miskei M."/>
            <person name="Molnar A.P."/>
            <person name="Mule G."/>
            <person name="Ngan C.Y."/>
            <person name="Orejas M."/>
            <person name="Orosz E."/>
            <person name="Ouedraogo J.P."/>
            <person name="Overkamp K.M."/>
            <person name="Park H.-S."/>
            <person name="Perrone G."/>
            <person name="Piumi F."/>
            <person name="Punt P.J."/>
            <person name="Ram A.F."/>
            <person name="Ramon A."/>
            <person name="Rauscher S."/>
            <person name="Record E."/>
            <person name="Riano-Pachon D.M."/>
            <person name="Robert V."/>
            <person name="Roehrig J."/>
            <person name="Ruller R."/>
            <person name="Salamov A."/>
            <person name="Salih N.S."/>
            <person name="Samson R.A."/>
            <person name="Sandor E."/>
            <person name="Sanguinetti M."/>
            <person name="Schuetze T."/>
            <person name="Sepcic K."/>
            <person name="Shelest E."/>
            <person name="Sherlock G."/>
            <person name="Sophianopoulou V."/>
            <person name="Squina F.M."/>
            <person name="Sun H."/>
            <person name="Susca A."/>
            <person name="Todd R.B."/>
            <person name="Tsang A."/>
            <person name="Unkles S.E."/>
            <person name="van de Wiele N."/>
            <person name="van Rossen-Uffink D."/>
            <person name="Oliveira J.V."/>
            <person name="Vesth T.C."/>
            <person name="Visser J."/>
            <person name="Yu J.-H."/>
            <person name="Zhou M."/>
            <person name="Andersen M.R."/>
            <person name="Archer D.B."/>
            <person name="Baker S.E."/>
            <person name="Benoit I."/>
            <person name="Brakhage A.A."/>
            <person name="Braus G.H."/>
            <person name="Fischer R."/>
            <person name="Frisvad J.C."/>
            <person name="Goldman G.H."/>
            <person name="Houbraken J."/>
            <person name="Oakley B."/>
            <person name="Pocsi I."/>
            <person name="Scazzocchio C."/>
            <person name="Seiboth B."/>
            <person name="vanKuyk P.A."/>
            <person name="Wortman J."/>
            <person name="Dyer P.S."/>
            <person name="Grigoriev I.V."/>
        </authorList>
    </citation>
    <scope>NUCLEOTIDE SEQUENCE [LARGE SCALE GENOMIC DNA]</scope>
    <source>
        <strain evidence="2">CBS 106.47</strain>
    </source>
</reference>
<organism evidence="1 2">
    <name type="scientific">Aspergillus luchuensis (strain CBS 106.47)</name>
    <dbReference type="NCBI Taxonomy" id="1137211"/>
    <lineage>
        <taxon>Eukaryota</taxon>
        <taxon>Fungi</taxon>
        <taxon>Dikarya</taxon>
        <taxon>Ascomycota</taxon>
        <taxon>Pezizomycotina</taxon>
        <taxon>Eurotiomycetes</taxon>
        <taxon>Eurotiomycetidae</taxon>
        <taxon>Eurotiales</taxon>
        <taxon>Aspergillaceae</taxon>
        <taxon>Aspergillus</taxon>
        <taxon>Aspergillus subgen. Circumdati</taxon>
    </lineage>
</organism>